<evidence type="ECO:0000313" key="2">
    <source>
        <dbReference type="EMBL" id="KAJ5090339.1"/>
    </source>
</evidence>
<evidence type="ECO:0000256" key="1">
    <source>
        <dbReference type="SAM" id="MobiDB-lite"/>
    </source>
</evidence>
<reference evidence="2" key="2">
    <citation type="journal article" date="2023" name="IMA Fungus">
        <title>Comparative genomic study of the Penicillium genus elucidates a diverse pangenome and 15 lateral gene transfer events.</title>
        <authorList>
            <person name="Petersen C."/>
            <person name="Sorensen T."/>
            <person name="Nielsen M.R."/>
            <person name="Sondergaard T.E."/>
            <person name="Sorensen J.L."/>
            <person name="Fitzpatrick D.A."/>
            <person name="Frisvad J.C."/>
            <person name="Nielsen K.L."/>
        </authorList>
    </citation>
    <scope>NUCLEOTIDE SEQUENCE</scope>
    <source>
        <strain evidence="2">IBT 30761</strain>
    </source>
</reference>
<proteinExistence type="predicted"/>
<dbReference type="GO" id="GO:0003824">
    <property type="term" value="F:catalytic activity"/>
    <property type="evidence" value="ECO:0007669"/>
    <property type="project" value="InterPro"/>
</dbReference>
<dbReference type="RefSeq" id="XP_056472320.1">
    <property type="nucleotide sequence ID" value="XM_056621514.1"/>
</dbReference>
<sequence>MAAISPSEIVAAISPPDGKIQAIRTFQQVHPPEDYGLAWVAEVDQQQANTSLKALQNAFPFLKTGRDKKNKDKKGKNAKAEDPKSEGNDDEDEDDDLINLRHLRRFCSRGRLPMSVNAKLGPHYPEGCNTMCLMVGPLMPTTTEDEIREVLTPFKPPLDRRPPSPTSSHSSWTGNNPRGKSADPSSDEDKDKEDKSPAEAPVAKEPLNLIQTRVPLYPPTNLEQAKEWTANFWETTFNAASTKTKFAPNPRALKDMEMSLSYFAGHYLALARAVAAEAEESGRGRAVGAVIVDLAVQEQMQKDAWDYGFHPLTRWMQPVIAVAGDARFAHRVAGEKSVNIGKRPTHDANDDALPYNADEEGSPDLHAMMRAAALVGLRRLEISGLEPPLEEDIQAQLLDDLTPLESYFLYDMDKKIRPSPHLLHPGAPGPRRHNDEDPETIDHLMLDEGSSVPGLEHGDEREPEPRNADDQPGPSTTPAARIKSQKAGGYLCRDLAIFLSREPCVCCSMAMVQSRFETAVYPQIGRTLTGGLASESVIDQSPPITDEDEYQEIYPSSDTDPMENRVFYGLNFRKELNWRFPAFEYIEERPEWVDDSVLFHA</sequence>
<dbReference type="Proteomes" id="UP001149074">
    <property type="component" value="Unassembled WGS sequence"/>
</dbReference>
<evidence type="ECO:0000313" key="3">
    <source>
        <dbReference type="Proteomes" id="UP001149074"/>
    </source>
</evidence>
<dbReference type="SUPFAM" id="SSF53927">
    <property type="entry name" value="Cytidine deaminase-like"/>
    <property type="match status" value="1"/>
</dbReference>
<reference evidence="2" key="1">
    <citation type="submission" date="2022-11" db="EMBL/GenBank/DDBJ databases">
        <authorList>
            <person name="Petersen C."/>
        </authorList>
    </citation>
    <scope>NUCLEOTIDE SEQUENCE</scope>
    <source>
        <strain evidence="2">IBT 30761</strain>
    </source>
</reference>
<dbReference type="EMBL" id="JAPQKI010000009">
    <property type="protein sequence ID" value="KAJ5090339.1"/>
    <property type="molecule type" value="Genomic_DNA"/>
</dbReference>
<evidence type="ECO:0008006" key="4">
    <source>
        <dbReference type="Google" id="ProtNLM"/>
    </source>
</evidence>
<feature type="region of interest" description="Disordered" evidence="1">
    <location>
        <begin position="59"/>
        <end position="94"/>
    </location>
</feature>
<gene>
    <name evidence="2" type="ORF">N7532_009023</name>
</gene>
<name>A0A9W9EYN7_9EURO</name>
<accession>A0A9W9EYN7</accession>
<feature type="compositionally biased region" description="Basic and acidic residues" evidence="1">
    <location>
        <begin position="78"/>
        <end position="87"/>
    </location>
</feature>
<feature type="compositionally biased region" description="Basic and acidic residues" evidence="1">
    <location>
        <begin position="187"/>
        <end position="197"/>
    </location>
</feature>
<organism evidence="2 3">
    <name type="scientific">Penicillium argentinense</name>
    <dbReference type="NCBI Taxonomy" id="1131581"/>
    <lineage>
        <taxon>Eukaryota</taxon>
        <taxon>Fungi</taxon>
        <taxon>Dikarya</taxon>
        <taxon>Ascomycota</taxon>
        <taxon>Pezizomycotina</taxon>
        <taxon>Eurotiomycetes</taxon>
        <taxon>Eurotiomycetidae</taxon>
        <taxon>Eurotiales</taxon>
        <taxon>Aspergillaceae</taxon>
        <taxon>Penicillium</taxon>
    </lineage>
</organism>
<dbReference type="AlphaFoldDB" id="A0A9W9EYN7"/>
<feature type="region of interest" description="Disordered" evidence="1">
    <location>
        <begin position="340"/>
        <end position="360"/>
    </location>
</feature>
<keyword evidence="3" id="KW-1185">Reference proteome</keyword>
<feature type="compositionally biased region" description="Basic and acidic residues" evidence="1">
    <location>
        <begin position="456"/>
        <end position="469"/>
    </location>
</feature>
<comment type="caution">
    <text evidence="2">The sequence shown here is derived from an EMBL/GenBank/DDBJ whole genome shotgun (WGS) entry which is preliminary data.</text>
</comment>
<dbReference type="InterPro" id="IPR016193">
    <property type="entry name" value="Cytidine_deaminase-like"/>
</dbReference>
<dbReference type="GeneID" id="81360493"/>
<dbReference type="Gene3D" id="3.40.140.10">
    <property type="entry name" value="Cytidine Deaminase, domain 2"/>
    <property type="match status" value="1"/>
</dbReference>
<protein>
    <recommendedName>
        <fullName evidence="4">CMP/dCMP-type deaminase domain-containing protein</fullName>
    </recommendedName>
</protein>
<feature type="region of interest" description="Disordered" evidence="1">
    <location>
        <begin position="419"/>
        <end position="438"/>
    </location>
</feature>
<feature type="region of interest" description="Disordered" evidence="1">
    <location>
        <begin position="153"/>
        <end position="207"/>
    </location>
</feature>
<feature type="region of interest" description="Disordered" evidence="1">
    <location>
        <begin position="448"/>
        <end position="482"/>
    </location>
</feature>
<dbReference type="OrthoDB" id="3180714at2759"/>
<dbReference type="GO" id="GO:0006139">
    <property type="term" value="P:nucleobase-containing compound metabolic process"/>
    <property type="evidence" value="ECO:0007669"/>
    <property type="project" value="UniProtKB-ARBA"/>
</dbReference>